<feature type="transmembrane region" description="Helical" evidence="7">
    <location>
        <begin position="7"/>
        <end position="33"/>
    </location>
</feature>
<keyword evidence="3" id="KW-0813">Transport</keyword>
<comment type="subcellular location">
    <subcellularLocation>
        <location evidence="1">Endomembrane system</location>
        <topology evidence="1">Multi-pass membrane protein</topology>
    </subcellularLocation>
</comment>
<evidence type="ECO:0000313" key="10">
    <source>
        <dbReference type="Proteomes" id="UP001595818"/>
    </source>
</evidence>
<feature type="transmembrane region" description="Helical" evidence="7">
    <location>
        <begin position="132"/>
        <end position="150"/>
    </location>
</feature>
<evidence type="ECO:0000256" key="3">
    <source>
        <dbReference type="ARBA" id="ARBA00022448"/>
    </source>
</evidence>
<evidence type="ECO:0000256" key="6">
    <source>
        <dbReference type="ARBA" id="ARBA00023136"/>
    </source>
</evidence>
<dbReference type="Pfam" id="PF07690">
    <property type="entry name" value="MFS_1"/>
    <property type="match status" value="1"/>
</dbReference>
<feature type="domain" description="Major facilitator superfamily (MFS) profile" evidence="8">
    <location>
        <begin position="8"/>
        <end position="383"/>
    </location>
</feature>
<feature type="transmembrane region" description="Helical" evidence="7">
    <location>
        <begin position="328"/>
        <end position="347"/>
    </location>
</feature>
<dbReference type="Gene3D" id="1.20.1250.20">
    <property type="entry name" value="MFS general substrate transporter like domains"/>
    <property type="match status" value="2"/>
</dbReference>
<feature type="transmembrane region" description="Helical" evidence="7">
    <location>
        <begin position="203"/>
        <end position="222"/>
    </location>
</feature>
<dbReference type="InterPro" id="IPR036259">
    <property type="entry name" value="MFS_trans_sf"/>
</dbReference>
<name>A0ABV9T0R0_9BACT</name>
<feature type="transmembrane region" description="Helical" evidence="7">
    <location>
        <begin position="271"/>
        <end position="289"/>
    </location>
</feature>
<dbReference type="PROSITE" id="PS50850">
    <property type="entry name" value="MFS"/>
    <property type="match status" value="1"/>
</dbReference>
<feature type="transmembrane region" description="Helical" evidence="7">
    <location>
        <begin position="359"/>
        <end position="378"/>
    </location>
</feature>
<dbReference type="SUPFAM" id="SSF103473">
    <property type="entry name" value="MFS general substrate transporter"/>
    <property type="match status" value="1"/>
</dbReference>
<keyword evidence="10" id="KW-1185">Reference proteome</keyword>
<evidence type="ECO:0000256" key="4">
    <source>
        <dbReference type="ARBA" id="ARBA00022692"/>
    </source>
</evidence>
<feature type="transmembrane region" description="Helical" evidence="7">
    <location>
        <begin position="295"/>
        <end position="316"/>
    </location>
</feature>
<accession>A0ABV9T0R0</accession>
<dbReference type="PANTHER" id="PTHR23514">
    <property type="entry name" value="BYPASS OF STOP CODON PROTEIN 6"/>
    <property type="match status" value="1"/>
</dbReference>
<sequence>MNYNRRYVFFSACLGMLLFGITLITLGAVAPALKAKFSLDEIEAGTLFSILPIGILMGSLLFGPLADKYGFKFLLAFSSLCLFIGFQGIAYAPSYHWIKVFVFLFGLGGGAVNGATNAVVADISTSNKAADLSLLGVFFAIGALGMPFILGILNEIYAFETIVSMVGGLALLAAVIYFIIGFPPPKLKEKPTGAKNWSMIKDTVLWLIAAFLFFQSSMEGIINNWTTLFLIEELAANQSNALYALSLYVVGMAVMRILIGSVLRPLSSQKILFLSFALLLLGCGFMGFGTGFPTVVIGLILIGAGLAAGYPVMLGFVSDRYTELSGTAFSFVLAVALIGNMSVNYLMGFVADRFGVANLPTVAFCIVVLMMVLSNPILNNTNKVNTNKDDYASKTMAQ</sequence>
<keyword evidence="6 7" id="KW-0472">Membrane</keyword>
<evidence type="ECO:0000256" key="2">
    <source>
        <dbReference type="ARBA" id="ARBA00008335"/>
    </source>
</evidence>
<evidence type="ECO:0000259" key="8">
    <source>
        <dbReference type="PROSITE" id="PS50850"/>
    </source>
</evidence>
<dbReference type="Proteomes" id="UP001595818">
    <property type="component" value="Unassembled WGS sequence"/>
</dbReference>
<dbReference type="RefSeq" id="WP_377064100.1">
    <property type="nucleotide sequence ID" value="NZ_JBHSJJ010000005.1"/>
</dbReference>
<comment type="similarity">
    <text evidence="2">Belongs to the major facilitator superfamily.</text>
</comment>
<feature type="transmembrane region" description="Helical" evidence="7">
    <location>
        <begin position="156"/>
        <end position="182"/>
    </location>
</feature>
<feature type="transmembrane region" description="Helical" evidence="7">
    <location>
        <begin position="242"/>
        <end position="259"/>
    </location>
</feature>
<gene>
    <name evidence="9" type="ORF">ACFPFU_10135</name>
</gene>
<dbReference type="InterPro" id="IPR051788">
    <property type="entry name" value="MFS_Transporter"/>
</dbReference>
<dbReference type="InterPro" id="IPR020846">
    <property type="entry name" value="MFS_dom"/>
</dbReference>
<reference evidence="10" key="1">
    <citation type="journal article" date="2019" name="Int. J. Syst. Evol. Microbiol.">
        <title>The Global Catalogue of Microorganisms (GCM) 10K type strain sequencing project: providing services to taxonomists for standard genome sequencing and annotation.</title>
        <authorList>
            <consortium name="The Broad Institute Genomics Platform"/>
            <consortium name="The Broad Institute Genome Sequencing Center for Infectious Disease"/>
            <person name="Wu L."/>
            <person name="Ma J."/>
        </authorList>
    </citation>
    <scope>NUCLEOTIDE SEQUENCE [LARGE SCALE GENOMIC DNA]</scope>
    <source>
        <strain evidence="10">CGMCC 4.7466</strain>
    </source>
</reference>
<evidence type="ECO:0000256" key="5">
    <source>
        <dbReference type="ARBA" id="ARBA00022989"/>
    </source>
</evidence>
<feature type="transmembrane region" description="Helical" evidence="7">
    <location>
        <begin position="73"/>
        <end position="92"/>
    </location>
</feature>
<proteinExistence type="inferred from homology"/>
<feature type="transmembrane region" description="Helical" evidence="7">
    <location>
        <begin position="45"/>
        <end position="66"/>
    </location>
</feature>
<evidence type="ECO:0000256" key="7">
    <source>
        <dbReference type="SAM" id="Phobius"/>
    </source>
</evidence>
<evidence type="ECO:0000313" key="9">
    <source>
        <dbReference type="EMBL" id="MFC4872048.1"/>
    </source>
</evidence>
<feature type="transmembrane region" description="Helical" evidence="7">
    <location>
        <begin position="98"/>
        <end position="120"/>
    </location>
</feature>
<evidence type="ECO:0000256" key="1">
    <source>
        <dbReference type="ARBA" id="ARBA00004127"/>
    </source>
</evidence>
<comment type="caution">
    <text evidence="9">The sequence shown here is derived from an EMBL/GenBank/DDBJ whole genome shotgun (WGS) entry which is preliminary data.</text>
</comment>
<protein>
    <submittedName>
        <fullName evidence="9">MFS transporter</fullName>
    </submittedName>
</protein>
<dbReference type="InterPro" id="IPR011701">
    <property type="entry name" value="MFS"/>
</dbReference>
<dbReference type="PANTHER" id="PTHR23514:SF3">
    <property type="entry name" value="BYPASS OF STOP CODON PROTEIN 6"/>
    <property type="match status" value="1"/>
</dbReference>
<organism evidence="9 10">
    <name type="scientific">Negadavirga shengliensis</name>
    <dbReference type="NCBI Taxonomy" id="1389218"/>
    <lineage>
        <taxon>Bacteria</taxon>
        <taxon>Pseudomonadati</taxon>
        <taxon>Bacteroidota</taxon>
        <taxon>Cytophagia</taxon>
        <taxon>Cytophagales</taxon>
        <taxon>Cyclobacteriaceae</taxon>
        <taxon>Negadavirga</taxon>
    </lineage>
</organism>
<dbReference type="EMBL" id="JBHSJJ010000005">
    <property type="protein sequence ID" value="MFC4872048.1"/>
    <property type="molecule type" value="Genomic_DNA"/>
</dbReference>
<keyword evidence="5 7" id="KW-1133">Transmembrane helix</keyword>
<keyword evidence="4 7" id="KW-0812">Transmembrane</keyword>